<dbReference type="InterPro" id="IPR026444">
    <property type="entry name" value="Secre_tail"/>
</dbReference>
<keyword evidence="1 2" id="KW-0732">Signal</keyword>
<gene>
    <name evidence="4" type="ORF">SAMN02927937_01998</name>
</gene>
<accession>A0A1H6LLP3</accession>
<dbReference type="AlphaFoldDB" id="A0A1H6LLP3"/>
<dbReference type="EMBL" id="FNXE01000028">
    <property type="protein sequence ID" value="SEH89588.1"/>
    <property type="molecule type" value="Genomic_DNA"/>
</dbReference>
<keyword evidence="5" id="KW-1185">Reference proteome</keyword>
<dbReference type="RefSeq" id="WP_091099894.1">
    <property type="nucleotide sequence ID" value="NZ_FNXE01000028.1"/>
</dbReference>
<dbReference type="Proteomes" id="UP000199634">
    <property type="component" value="Unassembled WGS sequence"/>
</dbReference>
<reference evidence="4 5" key="1">
    <citation type="submission" date="2016-10" db="EMBL/GenBank/DDBJ databases">
        <authorList>
            <person name="de Groot N.N."/>
        </authorList>
    </citation>
    <scope>NUCLEOTIDE SEQUENCE [LARGE SCALE GENOMIC DNA]</scope>
    <source>
        <strain evidence="4 5">CGMCC 1.10825</strain>
    </source>
</reference>
<evidence type="ECO:0000313" key="4">
    <source>
        <dbReference type="EMBL" id="SEH89588.1"/>
    </source>
</evidence>
<sequence length="245" mass="28677">MKRILLFLMILSVNVYAQTQEVQLKSNDWYVYKVVLNNQTYFPLNNVENQNIVNLNFTQGNNELNMNLLFCSEIGRTKDLMFIGPNEFTYDTMVYFGTGCSIPDNYEFNNYYWQYWIYDSVNHYQYEINDVDGTTKELIVTKISNGNKAYFYSTYLSSPSYVLEKVKIYPNPVKSILNIELPAADYQNVLIGIYDITGKKIKSFKENWQENISLNIENLPTGNYLLELKLPNEPGRGHFVKIIKE</sequence>
<dbReference type="STRING" id="1159016.SAMN02927937_01998"/>
<proteinExistence type="predicted"/>
<evidence type="ECO:0000313" key="5">
    <source>
        <dbReference type="Proteomes" id="UP000199634"/>
    </source>
</evidence>
<protein>
    <submittedName>
        <fullName evidence="4">Por secretion system C-terminal sorting domain-containing protein</fullName>
    </submittedName>
</protein>
<dbReference type="NCBIfam" id="TIGR04183">
    <property type="entry name" value="Por_Secre_tail"/>
    <property type="match status" value="1"/>
</dbReference>
<dbReference type="Pfam" id="PF18962">
    <property type="entry name" value="Por_Secre_tail"/>
    <property type="match status" value="1"/>
</dbReference>
<evidence type="ECO:0000256" key="1">
    <source>
        <dbReference type="ARBA" id="ARBA00022729"/>
    </source>
</evidence>
<feature type="domain" description="Secretion system C-terminal sorting" evidence="3">
    <location>
        <begin position="168"/>
        <end position="229"/>
    </location>
</feature>
<evidence type="ECO:0000256" key="2">
    <source>
        <dbReference type="SAM" id="SignalP"/>
    </source>
</evidence>
<evidence type="ECO:0000259" key="3">
    <source>
        <dbReference type="Pfam" id="PF18962"/>
    </source>
</evidence>
<organism evidence="4 5">
    <name type="scientific">Paenimyroides marinum</name>
    <dbReference type="NCBI Taxonomy" id="1159016"/>
    <lineage>
        <taxon>Bacteria</taxon>
        <taxon>Pseudomonadati</taxon>
        <taxon>Bacteroidota</taxon>
        <taxon>Flavobacteriia</taxon>
        <taxon>Flavobacteriales</taxon>
        <taxon>Flavobacteriaceae</taxon>
        <taxon>Paenimyroides</taxon>
    </lineage>
</organism>
<feature type="chain" id="PRO_5011547792" evidence="2">
    <location>
        <begin position="18"/>
        <end position="245"/>
    </location>
</feature>
<feature type="signal peptide" evidence="2">
    <location>
        <begin position="1"/>
        <end position="17"/>
    </location>
</feature>
<dbReference type="OrthoDB" id="1433593at2"/>
<name>A0A1H6LLP3_9FLAO</name>